<dbReference type="AlphaFoldDB" id="A0AAW1SCZ4"/>
<dbReference type="GO" id="GO:0005768">
    <property type="term" value="C:endosome"/>
    <property type="evidence" value="ECO:0007669"/>
    <property type="project" value="TreeGrafter"/>
</dbReference>
<dbReference type="InterPro" id="IPR036871">
    <property type="entry name" value="PX_dom_sf"/>
</dbReference>
<dbReference type="SMART" id="SM00312">
    <property type="entry name" value="PX"/>
    <property type="match status" value="1"/>
</dbReference>
<evidence type="ECO:0000259" key="3">
    <source>
        <dbReference type="PROSITE" id="PS50195"/>
    </source>
</evidence>
<evidence type="ECO:0000313" key="5">
    <source>
        <dbReference type="Proteomes" id="UP001445335"/>
    </source>
</evidence>
<dbReference type="PANTHER" id="PTHR10555">
    <property type="entry name" value="SORTING NEXIN"/>
    <property type="match status" value="1"/>
</dbReference>
<feature type="region of interest" description="Disordered" evidence="2">
    <location>
        <begin position="1"/>
        <end position="32"/>
    </location>
</feature>
<evidence type="ECO:0000313" key="4">
    <source>
        <dbReference type="EMBL" id="KAK9843542.1"/>
    </source>
</evidence>
<protein>
    <recommendedName>
        <fullName evidence="3">PX domain-containing protein</fullName>
    </recommendedName>
</protein>
<dbReference type="GO" id="GO:0035091">
    <property type="term" value="F:phosphatidylinositol binding"/>
    <property type="evidence" value="ECO:0007669"/>
    <property type="project" value="InterPro"/>
</dbReference>
<dbReference type="Pfam" id="PF00787">
    <property type="entry name" value="PX"/>
    <property type="match status" value="1"/>
</dbReference>
<sequence>MEGKVHPGDDGVDGNPFMSTEAPPPPYESVVLKDGDAAEGAGASQQASSTAASDFQIVVTDPHKTGDNVGAYVSYKVQTKTNLPQYKRREFEVIRRYRDFAWLHSRLQEQNRGIIVPPVPEKNAMSKLQMSTEFIEMRRRTLTSFINRVASHPALARSKDLQAFLEASEEDWGLDVARANHASHPALARSKDLQAFLETSEEDWGLEVARANHEAAGGGSAAKRKLASTLQLFRDLGHTTKDMIAGKTVDEDEDSEYLKVRDYMYQLEAHLAEVHRQAQRLIRQQAGLGGALAEFGESMLGLGKFERGPLADGFSNLGAKADSLARASQVQADALGASFEAPLKEFVRLVRSAKAVMADRGAALSALQHAKADMETRRGKLLKMRGVPGIKEEKVSEAERELNEAQRRVEAARAAYESIVQRMSEELVRFQRDRAHEFAAVLRAFAAAQAQLAADSAKAWRALAPVALSAASNGAATR</sequence>
<accession>A0AAW1SCZ4</accession>
<feature type="domain" description="PX" evidence="3">
    <location>
        <begin position="53"/>
        <end position="172"/>
    </location>
</feature>
<proteinExistence type="predicted"/>
<dbReference type="Pfam" id="PF09325">
    <property type="entry name" value="Vps5"/>
    <property type="match status" value="1"/>
</dbReference>
<comment type="caution">
    <text evidence="4">The sequence shown here is derived from an EMBL/GenBank/DDBJ whole genome shotgun (WGS) entry which is preliminary data.</text>
</comment>
<dbReference type="Gene3D" id="1.20.1270.60">
    <property type="entry name" value="Arfaptin homology (AH) domain/BAR domain"/>
    <property type="match status" value="1"/>
</dbReference>
<dbReference type="EMBL" id="JALJOU010000006">
    <property type="protein sequence ID" value="KAK9843542.1"/>
    <property type="molecule type" value="Genomic_DNA"/>
</dbReference>
<dbReference type="CDD" id="cd07596">
    <property type="entry name" value="BAR_SNX"/>
    <property type="match status" value="1"/>
</dbReference>
<dbReference type="Gene3D" id="3.30.1520.10">
    <property type="entry name" value="Phox-like domain"/>
    <property type="match status" value="1"/>
</dbReference>
<evidence type="ECO:0000256" key="1">
    <source>
        <dbReference type="SAM" id="Coils"/>
    </source>
</evidence>
<evidence type="ECO:0000256" key="2">
    <source>
        <dbReference type="SAM" id="MobiDB-lite"/>
    </source>
</evidence>
<dbReference type="InterPro" id="IPR027267">
    <property type="entry name" value="AH/BAR_dom_sf"/>
</dbReference>
<dbReference type="SUPFAM" id="SSF103657">
    <property type="entry name" value="BAR/IMD domain-like"/>
    <property type="match status" value="1"/>
</dbReference>
<dbReference type="CDD" id="cd06859">
    <property type="entry name" value="PX_SNX1_2_like"/>
    <property type="match status" value="1"/>
</dbReference>
<keyword evidence="5" id="KW-1185">Reference proteome</keyword>
<dbReference type="InterPro" id="IPR015404">
    <property type="entry name" value="Vps5_C"/>
</dbReference>
<feature type="coiled-coil region" evidence="1">
    <location>
        <begin position="395"/>
        <end position="422"/>
    </location>
</feature>
<organism evidence="4 5">
    <name type="scientific">Elliptochloris bilobata</name>
    <dbReference type="NCBI Taxonomy" id="381761"/>
    <lineage>
        <taxon>Eukaryota</taxon>
        <taxon>Viridiplantae</taxon>
        <taxon>Chlorophyta</taxon>
        <taxon>core chlorophytes</taxon>
        <taxon>Trebouxiophyceae</taxon>
        <taxon>Trebouxiophyceae incertae sedis</taxon>
        <taxon>Elliptochloris clade</taxon>
        <taxon>Elliptochloris</taxon>
    </lineage>
</organism>
<dbReference type="PROSITE" id="PS50195">
    <property type="entry name" value="PX"/>
    <property type="match status" value="1"/>
</dbReference>
<name>A0AAW1SCZ4_9CHLO</name>
<dbReference type="SUPFAM" id="SSF64268">
    <property type="entry name" value="PX domain"/>
    <property type="match status" value="1"/>
</dbReference>
<dbReference type="PANTHER" id="PTHR10555:SF170">
    <property type="entry name" value="FI18122P1"/>
    <property type="match status" value="1"/>
</dbReference>
<reference evidence="4 5" key="1">
    <citation type="journal article" date="2024" name="Nat. Commun.">
        <title>Phylogenomics reveals the evolutionary origins of lichenization in chlorophyte algae.</title>
        <authorList>
            <person name="Puginier C."/>
            <person name="Libourel C."/>
            <person name="Otte J."/>
            <person name="Skaloud P."/>
            <person name="Haon M."/>
            <person name="Grisel S."/>
            <person name="Petersen M."/>
            <person name="Berrin J.G."/>
            <person name="Delaux P.M."/>
            <person name="Dal Grande F."/>
            <person name="Keller J."/>
        </authorList>
    </citation>
    <scope>NUCLEOTIDE SEQUENCE [LARGE SCALE GENOMIC DNA]</scope>
    <source>
        <strain evidence="4 5">SAG 245.80</strain>
    </source>
</reference>
<dbReference type="Proteomes" id="UP001445335">
    <property type="component" value="Unassembled WGS sequence"/>
</dbReference>
<keyword evidence="1" id="KW-0175">Coiled coil</keyword>
<gene>
    <name evidence="4" type="ORF">WJX81_008116</name>
</gene>
<dbReference type="InterPro" id="IPR001683">
    <property type="entry name" value="PX_dom"/>
</dbReference>